<reference evidence="2 3" key="1">
    <citation type="submission" date="2023-09" db="EMBL/GenBank/DDBJ databases">
        <title>Pangenome analysis of Batrachochytrium dendrobatidis and related Chytrids.</title>
        <authorList>
            <person name="Yacoub M.N."/>
            <person name="Stajich J.E."/>
            <person name="James T.Y."/>
        </authorList>
    </citation>
    <scope>NUCLEOTIDE SEQUENCE [LARGE SCALE GENOMIC DNA]</scope>
    <source>
        <strain evidence="2 3">JEL0888</strain>
    </source>
</reference>
<proteinExistence type="predicted"/>
<evidence type="ECO:0000259" key="1">
    <source>
        <dbReference type="Pfam" id="PF01965"/>
    </source>
</evidence>
<gene>
    <name evidence="2" type="ORF">HK105_206941</name>
</gene>
<evidence type="ECO:0000313" key="3">
    <source>
        <dbReference type="Proteomes" id="UP001527925"/>
    </source>
</evidence>
<dbReference type="PANTHER" id="PTHR43130">
    <property type="entry name" value="ARAC-FAMILY TRANSCRIPTIONAL REGULATOR"/>
    <property type="match status" value="1"/>
</dbReference>
<organism evidence="2 3">
    <name type="scientific">Polyrhizophydium stewartii</name>
    <dbReference type="NCBI Taxonomy" id="2732419"/>
    <lineage>
        <taxon>Eukaryota</taxon>
        <taxon>Fungi</taxon>
        <taxon>Fungi incertae sedis</taxon>
        <taxon>Chytridiomycota</taxon>
        <taxon>Chytridiomycota incertae sedis</taxon>
        <taxon>Chytridiomycetes</taxon>
        <taxon>Rhizophydiales</taxon>
        <taxon>Rhizophydiales incertae sedis</taxon>
        <taxon>Polyrhizophydium</taxon>
    </lineage>
</organism>
<dbReference type="InterPro" id="IPR052158">
    <property type="entry name" value="INH-QAR"/>
</dbReference>
<accession>A0ABR4N1T4</accession>
<dbReference type="Proteomes" id="UP001527925">
    <property type="component" value="Unassembled WGS sequence"/>
</dbReference>
<keyword evidence="3" id="KW-1185">Reference proteome</keyword>
<dbReference type="InterPro" id="IPR029062">
    <property type="entry name" value="Class_I_gatase-like"/>
</dbReference>
<dbReference type="SUPFAM" id="SSF52317">
    <property type="entry name" value="Class I glutamine amidotransferase-like"/>
    <property type="match status" value="1"/>
</dbReference>
<dbReference type="EMBL" id="JADGIZ020000045">
    <property type="protein sequence ID" value="KAL2913481.1"/>
    <property type="molecule type" value="Genomic_DNA"/>
</dbReference>
<protein>
    <recommendedName>
        <fullName evidence="1">DJ-1/PfpI domain-containing protein</fullName>
    </recommendedName>
</protein>
<sequence length="219" mass="23515">MTQRNANPTAENPLIVDILGFDGADELDAIVPFEVLRFAQSFGAPMQVRMVSCVPDKPIVFSQGLEVRPAKAIVPGEADIVIVPGGYWGPEHPVSLYTACHTGHLAPTLRALAALPNPPIFASVCTGSIALAFVGIITSSTKATTHHSFRDAFESIAGVAPLRKRFVDDGGILSAGGISSGFDLSLHIIERFFGKEMARQCSEVVEYPMNRSMYPDDDE</sequence>
<feature type="domain" description="DJ-1/PfpI" evidence="1">
    <location>
        <begin position="18"/>
        <end position="190"/>
    </location>
</feature>
<dbReference type="PANTHER" id="PTHR43130:SF3">
    <property type="entry name" value="HTH-TYPE TRANSCRIPTIONAL REGULATOR RV1931C"/>
    <property type="match status" value="1"/>
</dbReference>
<dbReference type="Pfam" id="PF01965">
    <property type="entry name" value="DJ-1_PfpI"/>
    <property type="match status" value="1"/>
</dbReference>
<name>A0ABR4N1T4_9FUNG</name>
<dbReference type="InterPro" id="IPR002818">
    <property type="entry name" value="DJ-1/PfpI"/>
</dbReference>
<dbReference type="Gene3D" id="3.40.50.880">
    <property type="match status" value="1"/>
</dbReference>
<comment type="caution">
    <text evidence="2">The sequence shown here is derived from an EMBL/GenBank/DDBJ whole genome shotgun (WGS) entry which is preliminary data.</text>
</comment>
<evidence type="ECO:0000313" key="2">
    <source>
        <dbReference type="EMBL" id="KAL2913481.1"/>
    </source>
</evidence>